<name>A0A4Q1K120_9FLAO</name>
<comment type="caution">
    <text evidence="1">The sequence shown here is derived from an EMBL/GenBank/DDBJ whole genome shotgun (WGS) entry which is preliminary data.</text>
</comment>
<dbReference type="Pfam" id="PF07642">
    <property type="entry name" value="BBP2"/>
    <property type="match status" value="1"/>
</dbReference>
<evidence type="ECO:0000313" key="1">
    <source>
        <dbReference type="EMBL" id="RXR17291.1"/>
    </source>
</evidence>
<sequence length="358" mass="41195">MKKIIHLTSIIVFLLIFIQKTVAQDSINNEKPKIDISGYIDTYYSYDFSNPKATSKLPFLYNYNRHNEFNVNIGLIRASISYQNVYAKISVHAGTYVEDNYAAEDLKIFNEAYLGIFLNKSKKTSIEAGILPSYIGFETATSHSNLTATRSILAENSPYFMTGIKLNHQFTDKFSGAVLLTNGWQRINKPNKAVPPALGTQLVYKSSEKSTLNWSTFVGKEFNGTNFTMRYFNNLYWDKTWNDKWRTISGFDFGIQDISSNNDEHKSWLSPLLITQLTFSTKWQMAHRIEYYEDKNNVIISSTVPFKTIGNSLNLDFLPNSKMKIRMEGKWYHATETIFVLNTKQDNFSATTTMSFEF</sequence>
<dbReference type="Proteomes" id="UP000290283">
    <property type="component" value="Unassembled WGS sequence"/>
</dbReference>
<dbReference type="OrthoDB" id="103154at2"/>
<organism evidence="1 2">
    <name type="scientific">Flavobacterium amnicola</name>
    <dbReference type="NCBI Taxonomy" id="2506422"/>
    <lineage>
        <taxon>Bacteria</taxon>
        <taxon>Pseudomonadati</taxon>
        <taxon>Bacteroidota</taxon>
        <taxon>Flavobacteriia</taxon>
        <taxon>Flavobacteriales</taxon>
        <taxon>Flavobacteriaceae</taxon>
        <taxon>Flavobacterium</taxon>
    </lineage>
</organism>
<dbReference type="EMBL" id="SBKO01000005">
    <property type="protein sequence ID" value="RXR17291.1"/>
    <property type="molecule type" value="Genomic_DNA"/>
</dbReference>
<evidence type="ECO:0000313" key="2">
    <source>
        <dbReference type="Proteomes" id="UP000290283"/>
    </source>
</evidence>
<gene>
    <name evidence="1" type="ORF">EQG63_10890</name>
</gene>
<proteinExistence type="predicted"/>
<reference evidence="2" key="1">
    <citation type="submission" date="2019-01" db="EMBL/GenBank/DDBJ databases">
        <title>Cytophagaceae bacterium strain CAR-16.</title>
        <authorList>
            <person name="Chen W.-M."/>
        </authorList>
    </citation>
    <scope>NUCLEOTIDE SEQUENCE [LARGE SCALE GENOMIC DNA]</scope>
    <source>
        <strain evidence="2">LLJ-11</strain>
    </source>
</reference>
<protein>
    <submittedName>
        <fullName evidence="1">Porin</fullName>
    </submittedName>
</protein>
<dbReference type="RefSeq" id="WP_129436409.1">
    <property type="nucleotide sequence ID" value="NZ_SBKO01000005.1"/>
</dbReference>
<dbReference type="InterPro" id="IPR011486">
    <property type="entry name" value="BBP2"/>
</dbReference>
<keyword evidence="2" id="KW-1185">Reference proteome</keyword>
<accession>A0A4Q1K120</accession>
<dbReference type="AlphaFoldDB" id="A0A4Q1K120"/>